<reference evidence="1" key="2">
    <citation type="submission" date="2023-05" db="EMBL/GenBank/DDBJ databases">
        <authorList>
            <consortium name="Lawrence Berkeley National Laboratory"/>
            <person name="Steindorff A."/>
            <person name="Hensen N."/>
            <person name="Bonometti L."/>
            <person name="Westerberg I."/>
            <person name="Brannstrom I.O."/>
            <person name="Guillou S."/>
            <person name="Cros-Aarteil S."/>
            <person name="Calhoun S."/>
            <person name="Haridas S."/>
            <person name="Kuo A."/>
            <person name="Mondo S."/>
            <person name="Pangilinan J."/>
            <person name="Riley R."/>
            <person name="Labutti K."/>
            <person name="Andreopoulos B."/>
            <person name="Lipzen A."/>
            <person name="Chen C."/>
            <person name="Yanf M."/>
            <person name="Daum C."/>
            <person name="Ng V."/>
            <person name="Clum A."/>
            <person name="Ohm R."/>
            <person name="Martin F."/>
            <person name="Silar P."/>
            <person name="Natvig D."/>
            <person name="Lalanne C."/>
            <person name="Gautier V."/>
            <person name="Ament-Velasquez S.L."/>
            <person name="Kruys A."/>
            <person name="Hutchinson M.I."/>
            <person name="Powell A.J."/>
            <person name="Barry K."/>
            <person name="Miller A.N."/>
            <person name="Grigoriev I.V."/>
            <person name="Debuchy R."/>
            <person name="Gladieux P."/>
            <person name="Thoren M.H."/>
            <person name="Johannesson H."/>
        </authorList>
    </citation>
    <scope>NUCLEOTIDE SEQUENCE</scope>
    <source>
        <strain evidence="1">CBS 123565</strain>
    </source>
</reference>
<proteinExistence type="predicted"/>
<sequence>MPGCLCQRQGGAHDRAEPLHASSSAAAIVFSYWLARPNSPFGLLDCFFQLHFRDTGPPTLMNGCRIWEFQPAKYGHPIRAHLVSDPAVQSEHVGRSAAPRRTLMISLHLSHAYPVIQTESIQAIGPPFSSRYVTSYVRPNRPGLTKLLPDGGITRAMASNVTWPLGLSGASTAPSHVPALRGPLVAETFDAWRGVGLEFHPGLGRTRAQIELGGLQAAAWDSE</sequence>
<organism evidence="1 2">
    <name type="scientific">Trichocladium antarcticum</name>
    <dbReference type="NCBI Taxonomy" id="1450529"/>
    <lineage>
        <taxon>Eukaryota</taxon>
        <taxon>Fungi</taxon>
        <taxon>Dikarya</taxon>
        <taxon>Ascomycota</taxon>
        <taxon>Pezizomycotina</taxon>
        <taxon>Sordariomycetes</taxon>
        <taxon>Sordariomycetidae</taxon>
        <taxon>Sordariales</taxon>
        <taxon>Chaetomiaceae</taxon>
        <taxon>Trichocladium</taxon>
    </lineage>
</organism>
<name>A0AAN6ZI28_9PEZI</name>
<keyword evidence="2" id="KW-1185">Reference proteome</keyword>
<dbReference type="EMBL" id="MU853401">
    <property type="protein sequence ID" value="KAK4138683.1"/>
    <property type="molecule type" value="Genomic_DNA"/>
</dbReference>
<protein>
    <submittedName>
        <fullName evidence="1">Uncharacterized protein</fullName>
    </submittedName>
</protein>
<accession>A0AAN6ZI28</accession>
<dbReference type="AlphaFoldDB" id="A0AAN6ZI28"/>
<evidence type="ECO:0000313" key="1">
    <source>
        <dbReference type="EMBL" id="KAK4138683.1"/>
    </source>
</evidence>
<reference evidence="1" key="1">
    <citation type="journal article" date="2023" name="Mol. Phylogenet. Evol.">
        <title>Genome-scale phylogeny and comparative genomics of the fungal order Sordariales.</title>
        <authorList>
            <person name="Hensen N."/>
            <person name="Bonometti L."/>
            <person name="Westerberg I."/>
            <person name="Brannstrom I.O."/>
            <person name="Guillou S."/>
            <person name="Cros-Aarteil S."/>
            <person name="Calhoun S."/>
            <person name="Haridas S."/>
            <person name="Kuo A."/>
            <person name="Mondo S."/>
            <person name="Pangilinan J."/>
            <person name="Riley R."/>
            <person name="LaButti K."/>
            <person name="Andreopoulos B."/>
            <person name="Lipzen A."/>
            <person name="Chen C."/>
            <person name="Yan M."/>
            <person name="Daum C."/>
            <person name="Ng V."/>
            <person name="Clum A."/>
            <person name="Steindorff A."/>
            <person name="Ohm R.A."/>
            <person name="Martin F."/>
            <person name="Silar P."/>
            <person name="Natvig D.O."/>
            <person name="Lalanne C."/>
            <person name="Gautier V."/>
            <person name="Ament-Velasquez S.L."/>
            <person name="Kruys A."/>
            <person name="Hutchinson M.I."/>
            <person name="Powell A.J."/>
            <person name="Barry K."/>
            <person name="Miller A.N."/>
            <person name="Grigoriev I.V."/>
            <person name="Debuchy R."/>
            <person name="Gladieux P."/>
            <person name="Hiltunen Thoren M."/>
            <person name="Johannesson H."/>
        </authorList>
    </citation>
    <scope>NUCLEOTIDE SEQUENCE</scope>
    <source>
        <strain evidence="1">CBS 123565</strain>
    </source>
</reference>
<gene>
    <name evidence="1" type="ORF">BT67DRAFT_18653</name>
</gene>
<evidence type="ECO:0000313" key="2">
    <source>
        <dbReference type="Proteomes" id="UP001304895"/>
    </source>
</evidence>
<comment type="caution">
    <text evidence="1">The sequence shown here is derived from an EMBL/GenBank/DDBJ whole genome shotgun (WGS) entry which is preliminary data.</text>
</comment>
<dbReference type="Proteomes" id="UP001304895">
    <property type="component" value="Unassembled WGS sequence"/>
</dbReference>